<accession>A0ABW0MY37</accession>
<gene>
    <name evidence="3" type="ORF">ACFPKY_09060</name>
</gene>
<protein>
    <submittedName>
        <fullName evidence="3">Uncharacterized protein</fullName>
    </submittedName>
</protein>
<keyword evidence="2" id="KW-1133">Transmembrane helix</keyword>
<evidence type="ECO:0000256" key="1">
    <source>
        <dbReference type="SAM" id="MobiDB-lite"/>
    </source>
</evidence>
<keyword evidence="2" id="KW-0812">Transmembrane</keyword>
<reference evidence="4" key="1">
    <citation type="journal article" date="2019" name="Int. J. Syst. Evol. Microbiol.">
        <title>The Global Catalogue of Microorganisms (GCM) 10K type strain sequencing project: providing services to taxonomists for standard genome sequencing and annotation.</title>
        <authorList>
            <consortium name="The Broad Institute Genomics Platform"/>
            <consortium name="The Broad Institute Genome Sequencing Center for Infectious Disease"/>
            <person name="Wu L."/>
            <person name="Ma J."/>
        </authorList>
    </citation>
    <scope>NUCLEOTIDE SEQUENCE [LARGE SCALE GENOMIC DNA]</scope>
    <source>
        <strain evidence="4">KACC 13778</strain>
    </source>
</reference>
<name>A0ABW0MY37_9ACTN</name>
<evidence type="ECO:0000256" key="2">
    <source>
        <dbReference type="SAM" id="Phobius"/>
    </source>
</evidence>
<sequence length="200" mass="20516">MTQAPPPYGTPSGYPPGHGPLPPPKKRPSGWWFVLGGALVVAAVAVGVAMFVWVLSSFLETDAKVPADGQPHVVTVETDGDRTLWLQDGTGQSCDVVDTRTGEAVAQDPLIGSYQRSDSDGEWHATGSFDPGSGTLEVTCTGGGTALVAPAPQIGSFAIGILLTILVPLGLGLAGLVVLLVTGILWAVRPARSPAATTPR</sequence>
<feature type="transmembrane region" description="Helical" evidence="2">
    <location>
        <begin position="157"/>
        <end position="188"/>
    </location>
</feature>
<dbReference type="EMBL" id="JBHSMD010000002">
    <property type="protein sequence ID" value="MFC5493250.1"/>
    <property type="molecule type" value="Genomic_DNA"/>
</dbReference>
<organism evidence="3 4">
    <name type="scientific">Nocardioides caricicola</name>
    <dbReference type="NCBI Taxonomy" id="634770"/>
    <lineage>
        <taxon>Bacteria</taxon>
        <taxon>Bacillati</taxon>
        <taxon>Actinomycetota</taxon>
        <taxon>Actinomycetes</taxon>
        <taxon>Propionibacteriales</taxon>
        <taxon>Nocardioidaceae</taxon>
        <taxon>Nocardioides</taxon>
    </lineage>
</organism>
<feature type="transmembrane region" description="Helical" evidence="2">
    <location>
        <begin position="31"/>
        <end position="55"/>
    </location>
</feature>
<keyword evidence="2" id="KW-0472">Membrane</keyword>
<keyword evidence="4" id="KW-1185">Reference proteome</keyword>
<proteinExistence type="predicted"/>
<dbReference type="RefSeq" id="WP_345172184.1">
    <property type="nucleotide sequence ID" value="NZ_BAABFQ010000003.1"/>
</dbReference>
<evidence type="ECO:0000313" key="3">
    <source>
        <dbReference type="EMBL" id="MFC5493250.1"/>
    </source>
</evidence>
<feature type="region of interest" description="Disordered" evidence="1">
    <location>
        <begin position="1"/>
        <end position="22"/>
    </location>
</feature>
<comment type="caution">
    <text evidence="3">The sequence shown here is derived from an EMBL/GenBank/DDBJ whole genome shotgun (WGS) entry which is preliminary data.</text>
</comment>
<evidence type="ECO:0000313" key="4">
    <source>
        <dbReference type="Proteomes" id="UP001595956"/>
    </source>
</evidence>
<dbReference type="Proteomes" id="UP001595956">
    <property type="component" value="Unassembled WGS sequence"/>
</dbReference>